<dbReference type="Proteomes" id="UP000479710">
    <property type="component" value="Unassembled WGS sequence"/>
</dbReference>
<feature type="compositionally biased region" description="Polar residues" evidence="1">
    <location>
        <begin position="128"/>
        <end position="140"/>
    </location>
</feature>
<protein>
    <submittedName>
        <fullName evidence="2">Uncharacterized protein</fullName>
    </submittedName>
</protein>
<reference evidence="2 3" key="1">
    <citation type="submission" date="2019-11" db="EMBL/GenBank/DDBJ databases">
        <title>Whole genome sequence of Oryza granulata.</title>
        <authorList>
            <person name="Li W."/>
        </authorList>
    </citation>
    <scope>NUCLEOTIDE SEQUENCE [LARGE SCALE GENOMIC DNA]</scope>
    <source>
        <strain evidence="3">cv. Menghai</strain>
        <tissue evidence="2">Leaf</tissue>
    </source>
</reference>
<feature type="region of interest" description="Disordered" evidence="1">
    <location>
        <begin position="93"/>
        <end position="140"/>
    </location>
</feature>
<comment type="caution">
    <text evidence="2">The sequence shown here is derived from an EMBL/GenBank/DDBJ whole genome shotgun (WGS) entry which is preliminary data.</text>
</comment>
<sequence length="242" mass="24946">MSRDLAMEAEAEGFHVGEASASTRAPAMAKAQAETFTSAAASAPRATAMAEGEAEASTLEAASASRAPAMAKAQVEASTLAAASASRATAMAEGKAEASASRAPTMAKEQESTSAAELASRAPAMAEASTSGASDQAEASTSAAQPRWVILFTVPDVVADESVPEDADFKLELNEAPSACYIAVPRRICPDPRLYTIRYPSIVAVDDSGSGLFLLYATGILSVAYFLCDRDHPQGVPPPRRT</sequence>
<keyword evidence="3" id="KW-1185">Reference proteome</keyword>
<evidence type="ECO:0000256" key="1">
    <source>
        <dbReference type="SAM" id="MobiDB-lite"/>
    </source>
</evidence>
<feature type="region of interest" description="Disordered" evidence="1">
    <location>
        <begin position="1"/>
        <end position="61"/>
    </location>
</feature>
<dbReference type="EMBL" id="SPHZ02000011">
    <property type="protein sequence ID" value="KAF0891999.1"/>
    <property type="molecule type" value="Genomic_DNA"/>
</dbReference>
<proteinExistence type="predicted"/>
<evidence type="ECO:0000313" key="2">
    <source>
        <dbReference type="EMBL" id="KAF0891999.1"/>
    </source>
</evidence>
<feature type="compositionally biased region" description="Low complexity" evidence="1">
    <location>
        <begin position="39"/>
        <end position="61"/>
    </location>
</feature>
<organism evidence="2 3">
    <name type="scientific">Oryza meyeriana var. granulata</name>
    <dbReference type="NCBI Taxonomy" id="110450"/>
    <lineage>
        <taxon>Eukaryota</taxon>
        <taxon>Viridiplantae</taxon>
        <taxon>Streptophyta</taxon>
        <taxon>Embryophyta</taxon>
        <taxon>Tracheophyta</taxon>
        <taxon>Spermatophyta</taxon>
        <taxon>Magnoliopsida</taxon>
        <taxon>Liliopsida</taxon>
        <taxon>Poales</taxon>
        <taxon>Poaceae</taxon>
        <taxon>BOP clade</taxon>
        <taxon>Oryzoideae</taxon>
        <taxon>Oryzeae</taxon>
        <taxon>Oryzinae</taxon>
        <taxon>Oryza</taxon>
        <taxon>Oryza meyeriana</taxon>
    </lineage>
</organism>
<dbReference type="AlphaFoldDB" id="A0A6G1BVI0"/>
<name>A0A6G1BVI0_9ORYZ</name>
<evidence type="ECO:0000313" key="3">
    <source>
        <dbReference type="Proteomes" id="UP000479710"/>
    </source>
</evidence>
<gene>
    <name evidence="2" type="ORF">E2562_012479</name>
</gene>
<accession>A0A6G1BVI0</accession>